<keyword evidence="4" id="KW-1185">Reference proteome</keyword>
<dbReference type="InterPro" id="IPR002347">
    <property type="entry name" value="SDR_fam"/>
</dbReference>
<gene>
    <name evidence="3" type="ORF">ACJMK2_009134</name>
</gene>
<dbReference type="PROSITE" id="PS00061">
    <property type="entry name" value="ADH_SHORT"/>
    <property type="match status" value="1"/>
</dbReference>
<dbReference type="InterPro" id="IPR051935">
    <property type="entry name" value="HSDL2"/>
</dbReference>
<evidence type="ECO:0000256" key="1">
    <source>
        <dbReference type="ARBA" id="ARBA00023002"/>
    </source>
</evidence>
<organism evidence="3 4">
    <name type="scientific">Sinanodonta woodiana</name>
    <name type="common">Chinese pond mussel</name>
    <name type="synonym">Anodonta woodiana</name>
    <dbReference type="NCBI Taxonomy" id="1069815"/>
    <lineage>
        <taxon>Eukaryota</taxon>
        <taxon>Metazoa</taxon>
        <taxon>Spiralia</taxon>
        <taxon>Lophotrochozoa</taxon>
        <taxon>Mollusca</taxon>
        <taxon>Bivalvia</taxon>
        <taxon>Autobranchia</taxon>
        <taxon>Heteroconchia</taxon>
        <taxon>Palaeoheterodonta</taxon>
        <taxon>Unionida</taxon>
        <taxon>Unionoidea</taxon>
        <taxon>Unionidae</taxon>
        <taxon>Unioninae</taxon>
        <taxon>Sinanodonta</taxon>
    </lineage>
</organism>
<protein>
    <recommendedName>
        <fullName evidence="5">Hydroxysteroid dehydrogenase-like protein 2</fullName>
    </recommendedName>
</protein>
<dbReference type="InterPro" id="IPR020904">
    <property type="entry name" value="Sc_DH/Rdtase_CS"/>
</dbReference>
<keyword evidence="1" id="KW-0560">Oxidoreductase</keyword>
<name>A0ABD3VBK5_SINWO</name>
<dbReference type="Proteomes" id="UP001634394">
    <property type="component" value="Unassembled WGS sequence"/>
</dbReference>
<sequence length="281" mass="31237">MKTALVIGASRGIGRQIALTLSENGYQVGVAAKTTESSDHLPGSIYSVIKETKQKGGIAHPFKCDARNEQDVQLTVQGCISRFGHLDVAIYNAGAITWKPLLETPLKRFELMNEVNIRGAYVMIQEVLPHFLNRNSGRIVLVSPPIYSRFFKGKVPYSVSKVGLSIMTMGLSHEIKGTGVTITSLWPTTAIKSHVTNVKNVPDRVLRKPEIFADAVLKIVEEKTDKLNGKCLLDEDYLRSEGMTDFSKYRCDPDHEPPRMMPRVLPDLTVPEENESLDSKL</sequence>
<feature type="compositionally biased region" description="Acidic residues" evidence="2">
    <location>
        <begin position="270"/>
        <end position="281"/>
    </location>
</feature>
<dbReference type="Pfam" id="PF00106">
    <property type="entry name" value="adh_short"/>
    <property type="match status" value="1"/>
</dbReference>
<accession>A0ABD3VBK5</accession>
<dbReference type="GO" id="GO:0016491">
    <property type="term" value="F:oxidoreductase activity"/>
    <property type="evidence" value="ECO:0007669"/>
    <property type="project" value="UniProtKB-KW"/>
</dbReference>
<dbReference type="SUPFAM" id="SSF51735">
    <property type="entry name" value="NAD(P)-binding Rossmann-fold domains"/>
    <property type="match status" value="1"/>
</dbReference>
<dbReference type="PANTHER" id="PTHR42808:SF4">
    <property type="entry name" value="SHORT CHAIN DEHYDROGENASE"/>
    <property type="match status" value="1"/>
</dbReference>
<dbReference type="PRINTS" id="PR00081">
    <property type="entry name" value="GDHRDH"/>
</dbReference>
<comment type="caution">
    <text evidence="3">The sequence shown here is derived from an EMBL/GenBank/DDBJ whole genome shotgun (WGS) entry which is preliminary data.</text>
</comment>
<dbReference type="InterPro" id="IPR036291">
    <property type="entry name" value="NAD(P)-bd_dom_sf"/>
</dbReference>
<dbReference type="Gene3D" id="3.40.50.720">
    <property type="entry name" value="NAD(P)-binding Rossmann-like Domain"/>
    <property type="match status" value="1"/>
</dbReference>
<evidence type="ECO:0008006" key="5">
    <source>
        <dbReference type="Google" id="ProtNLM"/>
    </source>
</evidence>
<dbReference type="AlphaFoldDB" id="A0ABD3VBK5"/>
<proteinExistence type="predicted"/>
<dbReference type="PANTHER" id="PTHR42808">
    <property type="entry name" value="HYDROXYSTEROID DEHYDROGENASE-LIKE PROTEIN 2"/>
    <property type="match status" value="1"/>
</dbReference>
<dbReference type="NCBIfam" id="NF006133">
    <property type="entry name" value="PRK08278.1"/>
    <property type="match status" value="1"/>
</dbReference>
<reference evidence="3 4" key="1">
    <citation type="submission" date="2024-11" db="EMBL/GenBank/DDBJ databases">
        <title>Chromosome-level genome assembly of the freshwater bivalve Anodonta woodiana.</title>
        <authorList>
            <person name="Chen X."/>
        </authorList>
    </citation>
    <scope>NUCLEOTIDE SEQUENCE [LARGE SCALE GENOMIC DNA]</scope>
    <source>
        <strain evidence="3">MN2024</strain>
        <tissue evidence="3">Gills</tissue>
    </source>
</reference>
<evidence type="ECO:0000313" key="3">
    <source>
        <dbReference type="EMBL" id="KAL3858885.1"/>
    </source>
</evidence>
<evidence type="ECO:0000313" key="4">
    <source>
        <dbReference type="Proteomes" id="UP001634394"/>
    </source>
</evidence>
<evidence type="ECO:0000256" key="2">
    <source>
        <dbReference type="SAM" id="MobiDB-lite"/>
    </source>
</evidence>
<dbReference type="EMBL" id="JBJQND010000012">
    <property type="protein sequence ID" value="KAL3858885.1"/>
    <property type="molecule type" value="Genomic_DNA"/>
</dbReference>
<feature type="region of interest" description="Disordered" evidence="2">
    <location>
        <begin position="252"/>
        <end position="281"/>
    </location>
</feature>